<dbReference type="OrthoDB" id="6456825at2"/>
<feature type="transmembrane region" description="Helical" evidence="1">
    <location>
        <begin position="48"/>
        <end position="66"/>
    </location>
</feature>
<comment type="caution">
    <text evidence="2">The sequence shown here is derived from an EMBL/GenBank/DDBJ whole genome shotgun (WGS) entry which is preliminary data.</text>
</comment>
<dbReference type="RefSeq" id="WP_071505698.1">
    <property type="nucleotide sequence ID" value="NZ_MORL01000020.1"/>
</dbReference>
<keyword evidence="1" id="KW-0472">Membrane</keyword>
<organism evidence="2 3">
    <name type="scientific">Arsenicibacter rosenii</name>
    <dbReference type="NCBI Taxonomy" id="1750698"/>
    <lineage>
        <taxon>Bacteria</taxon>
        <taxon>Pseudomonadati</taxon>
        <taxon>Bacteroidota</taxon>
        <taxon>Cytophagia</taxon>
        <taxon>Cytophagales</taxon>
        <taxon>Spirosomataceae</taxon>
        <taxon>Arsenicibacter</taxon>
    </lineage>
</organism>
<gene>
    <name evidence="2" type="ORF">BLX24_23635</name>
</gene>
<feature type="transmembrane region" description="Helical" evidence="1">
    <location>
        <begin position="16"/>
        <end position="36"/>
    </location>
</feature>
<feature type="transmembrane region" description="Helical" evidence="1">
    <location>
        <begin position="214"/>
        <end position="238"/>
    </location>
</feature>
<keyword evidence="1" id="KW-0812">Transmembrane</keyword>
<evidence type="ECO:0008006" key="4">
    <source>
        <dbReference type="Google" id="ProtNLM"/>
    </source>
</evidence>
<feature type="transmembrane region" description="Helical" evidence="1">
    <location>
        <begin position="175"/>
        <end position="193"/>
    </location>
</feature>
<protein>
    <recommendedName>
        <fullName evidence="4">Prenyltransferase</fullName>
    </recommendedName>
</protein>
<evidence type="ECO:0000313" key="2">
    <source>
        <dbReference type="EMBL" id="OIN56626.1"/>
    </source>
</evidence>
<sequence>MKLNHLMAYSNERFPLVNMALFAILFLTVYSVARFFTPLPAHPATTGIACWGMLAVISFFFRLRVFDEIKDYDLDRINHPHRVLQSGRVTLPQLIRLSMAGGLVEGSWSLYQGPVTLLAWGLALGYSVLMRYEFLVSAFLKKRLVLYAVSHMLIMPFVINWIWSAYVPWGAAWQAWGLLVGLSVLSGFSFELARKLYIPADERPLVDSYTKTMGYVPAIVSVLLVLLAGVGVQFYLLALLQAPLFPFGLIGGLYGLTFIVYTQAIRRPAAKKLKTAGLLVSLFMLTSYLSVILVVNL</sequence>
<evidence type="ECO:0000256" key="1">
    <source>
        <dbReference type="SAM" id="Phobius"/>
    </source>
</evidence>
<dbReference type="AlphaFoldDB" id="A0A1S2VEK4"/>
<evidence type="ECO:0000313" key="3">
    <source>
        <dbReference type="Proteomes" id="UP000181790"/>
    </source>
</evidence>
<reference evidence="2 3" key="1">
    <citation type="submission" date="2016-10" db="EMBL/GenBank/DDBJ databases">
        <title>Arsenicibacter rosenii gen. nov., sp. nov., an efficient arsenic-methylating bacterium isolated from an arsenic-contaminated paddy soil.</title>
        <authorList>
            <person name="Huang K."/>
        </authorList>
    </citation>
    <scope>NUCLEOTIDE SEQUENCE [LARGE SCALE GENOMIC DNA]</scope>
    <source>
        <strain evidence="2 3">SM-1</strain>
    </source>
</reference>
<feature type="transmembrane region" description="Helical" evidence="1">
    <location>
        <begin position="276"/>
        <end position="295"/>
    </location>
</feature>
<dbReference type="Proteomes" id="UP000181790">
    <property type="component" value="Unassembled WGS sequence"/>
</dbReference>
<keyword evidence="1" id="KW-1133">Transmembrane helix</keyword>
<keyword evidence="3" id="KW-1185">Reference proteome</keyword>
<feature type="transmembrane region" description="Helical" evidence="1">
    <location>
        <begin position="244"/>
        <end position="264"/>
    </location>
</feature>
<accession>A0A1S2VEK4</accession>
<feature type="transmembrane region" description="Helical" evidence="1">
    <location>
        <begin position="111"/>
        <end position="132"/>
    </location>
</feature>
<proteinExistence type="predicted"/>
<dbReference type="EMBL" id="MORL01000020">
    <property type="protein sequence ID" value="OIN56626.1"/>
    <property type="molecule type" value="Genomic_DNA"/>
</dbReference>
<feature type="transmembrane region" description="Helical" evidence="1">
    <location>
        <begin position="144"/>
        <end position="163"/>
    </location>
</feature>
<name>A0A1S2VEK4_9BACT</name>